<evidence type="ECO:0000313" key="7">
    <source>
        <dbReference type="Proteomes" id="UP000292445"/>
    </source>
</evidence>
<dbReference type="PROSITE" id="PS51077">
    <property type="entry name" value="HTH_ICLR"/>
    <property type="match status" value="1"/>
</dbReference>
<gene>
    <name evidence="6" type="ORF">EV675_1326</name>
</gene>
<proteinExistence type="predicted"/>
<dbReference type="PANTHER" id="PTHR30136">
    <property type="entry name" value="HELIX-TURN-HELIX TRANSCRIPTIONAL REGULATOR, ICLR FAMILY"/>
    <property type="match status" value="1"/>
</dbReference>
<feature type="domain" description="HTH iclR-type" evidence="4">
    <location>
        <begin position="10"/>
        <end position="71"/>
    </location>
</feature>
<dbReference type="EMBL" id="SGXC01000001">
    <property type="protein sequence ID" value="RZS85303.1"/>
    <property type="molecule type" value="Genomic_DNA"/>
</dbReference>
<name>A0A4Q7NJZ7_9BURK</name>
<dbReference type="InterPro" id="IPR050707">
    <property type="entry name" value="HTH_MetabolicPath_Reg"/>
</dbReference>
<keyword evidence="2" id="KW-0238">DNA-binding</keyword>
<keyword evidence="3" id="KW-0804">Transcription</keyword>
<keyword evidence="7" id="KW-1185">Reference proteome</keyword>
<dbReference type="InterPro" id="IPR005471">
    <property type="entry name" value="Tscrpt_reg_IclR_N"/>
</dbReference>
<dbReference type="InterPro" id="IPR029016">
    <property type="entry name" value="GAF-like_dom_sf"/>
</dbReference>
<dbReference type="GO" id="GO:0045892">
    <property type="term" value="P:negative regulation of DNA-templated transcription"/>
    <property type="evidence" value="ECO:0007669"/>
    <property type="project" value="TreeGrafter"/>
</dbReference>
<dbReference type="AlphaFoldDB" id="A0A4Q7NJZ7"/>
<evidence type="ECO:0000256" key="2">
    <source>
        <dbReference type="ARBA" id="ARBA00023125"/>
    </source>
</evidence>
<dbReference type="PROSITE" id="PS51078">
    <property type="entry name" value="ICLR_ED"/>
    <property type="match status" value="1"/>
</dbReference>
<dbReference type="SUPFAM" id="SSF55781">
    <property type="entry name" value="GAF domain-like"/>
    <property type="match status" value="1"/>
</dbReference>
<dbReference type="Pfam" id="PF09339">
    <property type="entry name" value="HTH_IclR"/>
    <property type="match status" value="1"/>
</dbReference>
<evidence type="ECO:0000256" key="1">
    <source>
        <dbReference type="ARBA" id="ARBA00023015"/>
    </source>
</evidence>
<reference evidence="6 7" key="1">
    <citation type="submission" date="2019-02" db="EMBL/GenBank/DDBJ databases">
        <title>Genomic Encyclopedia of Type Strains, Phase IV (KMG-IV): sequencing the most valuable type-strain genomes for metagenomic binning, comparative biology and taxonomic classification.</title>
        <authorList>
            <person name="Goeker M."/>
        </authorList>
    </citation>
    <scope>NUCLEOTIDE SEQUENCE [LARGE SCALE GENOMIC DNA]</scope>
    <source>
        <strain evidence="6 7">K24</strain>
    </source>
</reference>
<evidence type="ECO:0000313" key="6">
    <source>
        <dbReference type="EMBL" id="RZS85303.1"/>
    </source>
</evidence>
<dbReference type="RefSeq" id="WP_130356532.1">
    <property type="nucleotide sequence ID" value="NZ_SGXC01000001.1"/>
</dbReference>
<dbReference type="Pfam" id="PF01614">
    <property type="entry name" value="IclR_C"/>
    <property type="match status" value="1"/>
</dbReference>
<dbReference type="Gene3D" id="3.30.450.40">
    <property type="match status" value="1"/>
</dbReference>
<protein>
    <submittedName>
        <fullName evidence="6">IclR family transcriptional regulator</fullName>
    </submittedName>
</protein>
<comment type="caution">
    <text evidence="6">The sequence shown here is derived from an EMBL/GenBank/DDBJ whole genome shotgun (WGS) entry which is preliminary data.</text>
</comment>
<dbReference type="InterPro" id="IPR014757">
    <property type="entry name" value="Tscrpt_reg_IclR_C"/>
</dbReference>
<dbReference type="Proteomes" id="UP000292445">
    <property type="component" value="Unassembled WGS sequence"/>
</dbReference>
<dbReference type="OrthoDB" id="8721254at2"/>
<dbReference type="GO" id="GO:0003677">
    <property type="term" value="F:DNA binding"/>
    <property type="evidence" value="ECO:0007669"/>
    <property type="project" value="UniProtKB-KW"/>
</dbReference>
<evidence type="ECO:0000259" key="5">
    <source>
        <dbReference type="PROSITE" id="PS51078"/>
    </source>
</evidence>
<organism evidence="6 7">
    <name type="scientific">Pigmentiphaga kullae</name>
    <dbReference type="NCBI Taxonomy" id="151784"/>
    <lineage>
        <taxon>Bacteria</taxon>
        <taxon>Pseudomonadati</taxon>
        <taxon>Pseudomonadota</taxon>
        <taxon>Betaproteobacteria</taxon>
        <taxon>Burkholderiales</taxon>
        <taxon>Alcaligenaceae</taxon>
        <taxon>Pigmentiphaga</taxon>
    </lineage>
</organism>
<feature type="domain" description="IclR-ED" evidence="5">
    <location>
        <begin position="72"/>
        <end position="261"/>
    </location>
</feature>
<dbReference type="SUPFAM" id="SSF46785">
    <property type="entry name" value="Winged helix' DNA-binding domain"/>
    <property type="match status" value="1"/>
</dbReference>
<dbReference type="Gene3D" id="1.10.10.10">
    <property type="entry name" value="Winged helix-like DNA-binding domain superfamily/Winged helix DNA-binding domain"/>
    <property type="match status" value="1"/>
</dbReference>
<dbReference type="InterPro" id="IPR036390">
    <property type="entry name" value="WH_DNA-bd_sf"/>
</dbReference>
<sequence>MNASDNARPASTLARAFEVLELLSVEHPLLRVEDVMSRLGHTRSTAYRYVKELCDAGVLAPSSGGMYALGPRIVELERMLVLTDPLYLAGRKVLPAVREPGSVLLLHNLYRDKVLCIYKEGPDSLEYRGESIAVRRSRGMPFPLFRGAASLAMLAFFTPHRIRQAYLRSADEIAQAGLGRSWEEFRGALAAIRRSGYATSRSQITPNLAGVAVPIFLPGEKKVIGSLARAFPAELLTPEMERACLGRLSEAAALIAEEFVQAGHGA</sequence>
<dbReference type="PANTHER" id="PTHR30136:SF24">
    <property type="entry name" value="HTH-TYPE TRANSCRIPTIONAL REPRESSOR ALLR"/>
    <property type="match status" value="1"/>
</dbReference>
<dbReference type="SMART" id="SM00346">
    <property type="entry name" value="HTH_ICLR"/>
    <property type="match status" value="1"/>
</dbReference>
<evidence type="ECO:0000259" key="4">
    <source>
        <dbReference type="PROSITE" id="PS51077"/>
    </source>
</evidence>
<dbReference type="InterPro" id="IPR036388">
    <property type="entry name" value="WH-like_DNA-bd_sf"/>
</dbReference>
<accession>A0A4Q7NJZ7</accession>
<evidence type="ECO:0000256" key="3">
    <source>
        <dbReference type="ARBA" id="ARBA00023163"/>
    </source>
</evidence>
<dbReference type="GO" id="GO:0003700">
    <property type="term" value="F:DNA-binding transcription factor activity"/>
    <property type="evidence" value="ECO:0007669"/>
    <property type="project" value="TreeGrafter"/>
</dbReference>
<keyword evidence="1" id="KW-0805">Transcription regulation</keyword>